<evidence type="ECO:0000256" key="1">
    <source>
        <dbReference type="SAM" id="MobiDB-lite"/>
    </source>
</evidence>
<sequence length="71" mass="7931">MCLVCFREVELGDRCVVDLHLHLLRVDDRKEEGHRDAEEDDDGGDDAEDPPHHAAAAAARTASFSHSYMIL</sequence>
<reference evidence="2" key="1">
    <citation type="submission" date="2023-07" db="EMBL/GenBank/DDBJ databases">
        <title>draft genome sequence of fig (Ficus carica).</title>
        <authorList>
            <person name="Takahashi T."/>
            <person name="Nishimura K."/>
        </authorList>
    </citation>
    <scope>NUCLEOTIDE SEQUENCE</scope>
</reference>
<protein>
    <submittedName>
        <fullName evidence="2">Uncharacterized protein</fullName>
    </submittedName>
</protein>
<dbReference type="Gramene" id="FCD_00024188-RA">
    <property type="protein sequence ID" value="FCD_00024188-RA:cds"/>
    <property type="gene ID" value="FCD_00024188"/>
</dbReference>
<accession>A0AA88DBT5</accession>
<evidence type="ECO:0000313" key="3">
    <source>
        <dbReference type="Proteomes" id="UP001187192"/>
    </source>
</evidence>
<comment type="caution">
    <text evidence="2">The sequence shown here is derived from an EMBL/GenBank/DDBJ whole genome shotgun (WGS) entry which is preliminary data.</text>
</comment>
<gene>
    <name evidence="2" type="ORF">TIFTF001_018596</name>
</gene>
<dbReference type="Proteomes" id="UP001187192">
    <property type="component" value="Unassembled WGS sequence"/>
</dbReference>
<feature type="compositionally biased region" description="Acidic residues" evidence="1">
    <location>
        <begin position="38"/>
        <end position="48"/>
    </location>
</feature>
<dbReference type="EMBL" id="BTGU01000031">
    <property type="protein sequence ID" value="GMN49422.1"/>
    <property type="molecule type" value="Genomic_DNA"/>
</dbReference>
<feature type="compositionally biased region" description="Basic and acidic residues" evidence="1">
    <location>
        <begin position="28"/>
        <end position="37"/>
    </location>
</feature>
<dbReference type="AlphaFoldDB" id="A0AA88DBT5"/>
<feature type="compositionally biased region" description="Polar residues" evidence="1">
    <location>
        <begin position="62"/>
        <end position="71"/>
    </location>
</feature>
<name>A0AA88DBT5_FICCA</name>
<organism evidence="2 3">
    <name type="scientific">Ficus carica</name>
    <name type="common">Common fig</name>
    <dbReference type="NCBI Taxonomy" id="3494"/>
    <lineage>
        <taxon>Eukaryota</taxon>
        <taxon>Viridiplantae</taxon>
        <taxon>Streptophyta</taxon>
        <taxon>Embryophyta</taxon>
        <taxon>Tracheophyta</taxon>
        <taxon>Spermatophyta</taxon>
        <taxon>Magnoliopsida</taxon>
        <taxon>eudicotyledons</taxon>
        <taxon>Gunneridae</taxon>
        <taxon>Pentapetalae</taxon>
        <taxon>rosids</taxon>
        <taxon>fabids</taxon>
        <taxon>Rosales</taxon>
        <taxon>Moraceae</taxon>
        <taxon>Ficeae</taxon>
        <taxon>Ficus</taxon>
    </lineage>
</organism>
<evidence type="ECO:0000313" key="2">
    <source>
        <dbReference type="EMBL" id="GMN49422.1"/>
    </source>
</evidence>
<keyword evidence="3" id="KW-1185">Reference proteome</keyword>
<feature type="region of interest" description="Disordered" evidence="1">
    <location>
        <begin position="28"/>
        <end position="71"/>
    </location>
</feature>
<proteinExistence type="predicted"/>